<dbReference type="PANTHER" id="PTHR12147:SF58">
    <property type="entry name" value="VACUOLAR MEMBRANE PROTEASE"/>
    <property type="match status" value="1"/>
</dbReference>
<evidence type="ECO:0000313" key="12">
    <source>
        <dbReference type="Proteomes" id="UP000257109"/>
    </source>
</evidence>
<dbReference type="Gene3D" id="3.40.630.10">
    <property type="entry name" value="Zn peptidases"/>
    <property type="match status" value="1"/>
</dbReference>
<evidence type="ECO:0000256" key="8">
    <source>
        <dbReference type="ARBA" id="ARBA00023180"/>
    </source>
</evidence>
<dbReference type="PANTHER" id="PTHR12147">
    <property type="entry name" value="METALLOPEPTIDASE M28 FAMILY MEMBER"/>
    <property type="match status" value="1"/>
</dbReference>
<dbReference type="GO" id="GO:0005774">
    <property type="term" value="C:vacuolar membrane"/>
    <property type="evidence" value="ECO:0007669"/>
    <property type="project" value="UniProtKB-SubCell"/>
</dbReference>
<comment type="similarity">
    <text evidence="4">Belongs to the peptidase M28 family.</text>
</comment>
<dbReference type="GO" id="GO:0006508">
    <property type="term" value="P:proteolysis"/>
    <property type="evidence" value="ECO:0007669"/>
    <property type="project" value="InterPro"/>
</dbReference>
<keyword evidence="7" id="KW-0812">Transmembrane</keyword>
<gene>
    <name evidence="11" type="primary">ERMP1</name>
    <name evidence="11" type="ORF">CR513_38675</name>
</gene>
<dbReference type="STRING" id="157652.A0A371FRN2"/>
<accession>A0A371FRN2</accession>
<feature type="domain" description="Peptidase M28" evidence="10">
    <location>
        <begin position="98"/>
        <end position="183"/>
    </location>
</feature>
<comment type="caution">
    <text evidence="11">The sequence shown here is derived from an EMBL/GenBank/DDBJ whole genome shotgun (WGS) entry which is preliminary data.</text>
</comment>
<keyword evidence="6" id="KW-0926">Vacuole</keyword>
<protein>
    <recommendedName>
        <fullName evidence="5">Vacuolar membrane protease</fullName>
    </recommendedName>
    <alternativeName>
        <fullName evidence="9">FXNA-related family protease 1</fullName>
    </alternativeName>
</protein>
<dbReference type="GO" id="GO:0008235">
    <property type="term" value="F:metalloexopeptidase activity"/>
    <property type="evidence" value="ECO:0007669"/>
    <property type="project" value="InterPro"/>
</dbReference>
<evidence type="ECO:0000259" key="10">
    <source>
        <dbReference type="Pfam" id="PF04389"/>
    </source>
</evidence>
<dbReference type="Pfam" id="PF04389">
    <property type="entry name" value="Peptidase_M28"/>
    <property type="match status" value="1"/>
</dbReference>
<dbReference type="InterPro" id="IPR007484">
    <property type="entry name" value="Peptidase_M28"/>
</dbReference>
<dbReference type="EMBL" id="QJKJ01008124">
    <property type="protein sequence ID" value="RDX80743.1"/>
    <property type="molecule type" value="Genomic_DNA"/>
</dbReference>
<name>A0A371FRN2_MUCPR</name>
<reference evidence="11" key="1">
    <citation type="submission" date="2018-05" db="EMBL/GenBank/DDBJ databases">
        <title>Draft genome of Mucuna pruriens seed.</title>
        <authorList>
            <person name="Nnadi N.E."/>
            <person name="Vos R."/>
            <person name="Hasami M.H."/>
            <person name="Devisetty U.K."/>
            <person name="Aguiy J.C."/>
        </authorList>
    </citation>
    <scope>NUCLEOTIDE SEQUENCE [LARGE SCALE GENOMIC DNA]</scope>
    <source>
        <strain evidence="11">JCA_2017</strain>
    </source>
</reference>
<keyword evidence="12" id="KW-1185">Reference proteome</keyword>
<dbReference type="Proteomes" id="UP000257109">
    <property type="component" value="Unassembled WGS sequence"/>
</dbReference>
<proteinExistence type="inferred from homology"/>
<comment type="function">
    <text evidence="2">May be involved in vacuolar sorting and osmoregulation.</text>
</comment>
<keyword evidence="7" id="KW-0472">Membrane</keyword>
<evidence type="ECO:0000256" key="4">
    <source>
        <dbReference type="ARBA" id="ARBA00010918"/>
    </source>
</evidence>
<keyword evidence="7" id="KW-1133">Transmembrane helix</keyword>
<feature type="non-terminal residue" evidence="11">
    <location>
        <position position="1"/>
    </location>
</feature>
<dbReference type="SUPFAM" id="SSF53187">
    <property type="entry name" value="Zn-dependent exopeptidases"/>
    <property type="match status" value="1"/>
</dbReference>
<dbReference type="InterPro" id="IPR045175">
    <property type="entry name" value="M28_fam"/>
</dbReference>
<comment type="cofactor">
    <cofactor evidence="1">
        <name>Zn(2+)</name>
        <dbReference type="ChEBI" id="CHEBI:29105"/>
    </cofactor>
</comment>
<evidence type="ECO:0000256" key="7">
    <source>
        <dbReference type="ARBA" id="ARBA00022989"/>
    </source>
</evidence>
<evidence type="ECO:0000313" key="11">
    <source>
        <dbReference type="EMBL" id="RDX80743.1"/>
    </source>
</evidence>
<dbReference type="OrthoDB" id="1434034at2759"/>
<evidence type="ECO:0000256" key="5">
    <source>
        <dbReference type="ARBA" id="ARBA00017435"/>
    </source>
</evidence>
<evidence type="ECO:0000256" key="9">
    <source>
        <dbReference type="ARBA" id="ARBA00031512"/>
    </source>
</evidence>
<dbReference type="AlphaFoldDB" id="A0A371FRN2"/>
<evidence type="ECO:0000256" key="2">
    <source>
        <dbReference type="ARBA" id="ARBA00003273"/>
    </source>
</evidence>
<evidence type="ECO:0000256" key="1">
    <source>
        <dbReference type="ARBA" id="ARBA00001947"/>
    </source>
</evidence>
<keyword evidence="8" id="KW-0325">Glycoprotein</keyword>
<sequence>MFSAVSKVGSAAANVASSLHLPGTAKKETGFSEDQAFNHIKAITQISSSAQQTPLFQFVLDESESIKKTAKGEVKVEVDRVPAKHGDSVVLRVLPKYASEAKEHNDILVSAHIDTTKMVLLFGAKDDVYNREGAGDDSSSVAVMLELARGLSQSASGLKHAVIFLFNTGEDEGLNGSHSFITQVSNYFSIYISFN</sequence>
<comment type="subcellular location">
    <subcellularLocation>
        <location evidence="3">Vacuole membrane</location>
        <topology evidence="3">Multi-pass membrane protein</topology>
    </subcellularLocation>
</comment>
<evidence type="ECO:0000256" key="6">
    <source>
        <dbReference type="ARBA" id="ARBA00022554"/>
    </source>
</evidence>
<evidence type="ECO:0000256" key="3">
    <source>
        <dbReference type="ARBA" id="ARBA00004128"/>
    </source>
</evidence>
<organism evidence="11 12">
    <name type="scientific">Mucuna pruriens</name>
    <name type="common">Velvet bean</name>
    <name type="synonym">Dolichos pruriens</name>
    <dbReference type="NCBI Taxonomy" id="157652"/>
    <lineage>
        <taxon>Eukaryota</taxon>
        <taxon>Viridiplantae</taxon>
        <taxon>Streptophyta</taxon>
        <taxon>Embryophyta</taxon>
        <taxon>Tracheophyta</taxon>
        <taxon>Spermatophyta</taxon>
        <taxon>Magnoliopsida</taxon>
        <taxon>eudicotyledons</taxon>
        <taxon>Gunneridae</taxon>
        <taxon>Pentapetalae</taxon>
        <taxon>rosids</taxon>
        <taxon>fabids</taxon>
        <taxon>Fabales</taxon>
        <taxon>Fabaceae</taxon>
        <taxon>Papilionoideae</taxon>
        <taxon>50 kb inversion clade</taxon>
        <taxon>NPAAA clade</taxon>
        <taxon>indigoferoid/millettioid clade</taxon>
        <taxon>Phaseoleae</taxon>
        <taxon>Mucuna</taxon>
    </lineage>
</organism>